<dbReference type="InterPro" id="IPR038717">
    <property type="entry name" value="Tc1-like_DDE_dom"/>
</dbReference>
<evidence type="ECO:0000313" key="3">
    <source>
        <dbReference type="Proteomes" id="UP000239425"/>
    </source>
</evidence>
<organism evidence="2 3">
    <name type="scientific">Holospora curviuscula</name>
    <dbReference type="NCBI Taxonomy" id="1082868"/>
    <lineage>
        <taxon>Bacteria</taxon>
        <taxon>Pseudomonadati</taxon>
        <taxon>Pseudomonadota</taxon>
        <taxon>Alphaproteobacteria</taxon>
        <taxon>Holosporales</taxon>
        <taxon>Holosporaceae</taxon>
        <taxon>Holospora</taxon>
    </lineage>
</organism>
<dbReference type="RefSeq" id="WP_104207315.1">
    <property type="nucleotide sequence ID" value="NZ_PHHC01000135.1"/>
</dbReference>
<reference evidence="2 3" key="1">
    <citation type="submission" date="2017-11" db="EMBL/GenBank/DDBJ databases">
        <title>Comparative genomic analysis of Holospora spp., intranuclear symbionts of paramecia.</title>
        <authorList>
            <person name="Garushyants S.K."/>
            <person name="Beliavskaya A."/>
            <person name="Malko D.B."/>
            <person name="Logacheva M.D."/>
            <person name="Rautian M.S."/>
            <person name="Gelfand M.S."/>
        </authorList>
    </citation>
    <scope>NUCLEOTIDE SEQUENCE [LARGE SCALE GENOMIC DNA]</scope>
    <source>
        <strain evidence="3">02AZ16</strain>
    </source>
</reference>
<feature type="domain" description="Tc1-like transposase DDE" evidence="1">
    <location>
        <begin position="5"/>
        <end position="55"/>
    </location>
</feature>
<evidence type="ECO:0000313" key="2">
    <source>
        <dbReference type="EMBL" id="PPE03162.1"/>
    </source>
</evidence>
<keyword evidence="3" id="KW-1185">Reference proteome</keyword>
<dbReference type="Proteomes" id="UP000239425">
    <property type="component" value="Unassembled WGS sequence"/>
</dbReference>
<protein>
    <recommendedName>
        <fullName evidence="1">Tc1-like transposase DDE domain-containing protein</fullName>
    </recommendedName>
</protein>
<sequence length="56" mass="6334">MCWVEEMLFTHIPENCGVVLDNAAFHQGQAIQKIIKDAGMLYFPPYSPGLNPIEKQ</sequence>
<comment type="caution">
    <text evidence="2">The sequence shown here is derived from an EMBL/GenBank/DDBJ whole genome shotgun (WGS) entry which is preliminary data.</text>
</comment>
<gene>
    <name evidence="2" type="ORF">HCUR_01401</name>
</gene>
<dbReference type="Gene3D" id="3.30.420.10">
    <property type="entry name" value="Ribonuclease H-like superfamily/Ribonuclease H"/>
    <property type="match status" value="1"/>
</dbReference>
<name>A0A2S5R7K4_9PROT</name>
<dbReference type="GO" id="GO:0003676">
    <property type="term" value="F:nucleic acid binding"/>
    <property type="evidence" value="ECO:0007669"/>
    <property type="project" value="InterPro"/>
</dbReference>
<evidence type="ECO:0000259" key="1">
    <source>
        <dbReference type="Pfam" id="PF13358"/>
    </source>
</evidence>
<proteinExistence type="predicted"/>
<accession>A0A2S5R7K4</accession>
<dbReference type="EMBL" id="PHHC01000135">
    <property type="protein sequence ID" value="PPE03162.1"/>
    <property type="molecule type" value="Genomic_DNA"/>
</dbReference>
<dbReference type="AlphaFoldDB" id="A0A2S5R7K4"/>
<dbReference type="Pfam" id="PF13358">
    <property type="entry name" value="DDE_3"/>
    <property type="match status" value="1"/>
</dbReference>
<dbReference type="InterPro" id="IPR036397">
    <property type="entry name" value="RNaseH_sf"/>
</dbReference>